<sequence>MKVFEYKIVQILIAVLIPLVGAALFNIGAQRNMFPWYDTLKRPSWTPPNWLFGPMWTFLYLSMGYASFRVWDKGMRFSGPAKWPLIIYIIHLFINWTWSQVFFGFHLIGGAAIHIVILLLFVITTAIAFARVDLIAGILFIPYIIWGSYATTVAIGFWVLN</sequence>
<accession>A0A1J1IJ02</accession>
<keyword evidence="8" id="KW-1185">Reference proteome</keyword>
<reference evidence="7 8" key="1">
    <citation type="submission" date="2015-04" db="EMBL/GenBank/DDBJ databases">
        <authorList>
            <person name="Syromyatnikov M.Y."/>
            <person name="Popov V.N."/>
        </authorList>
    </citation>
    <scope>NUCLEOTIDE SEQUENCE [LARGE SCALE GENOMIC DNA]</scope>
</reference>
<comment type="similarity">
    <text evidence="2">Belongs to the TspO/BZRP family.</text>
</comment>
<dbReference type="GO" id="GO:0033013">
    <property type="term" value="P:tetrapyrrole metabolic process"/>
    <property type="evidence" value="ECO:0007669"/>
    <property type="project" value="UniProtKB-ARBA"/>
</dbReference>
<gene>
    <name evidence="7" type="ORF">CLUMA_CG013497</name>
</gene>
<evidence type="ECO:0000256" key="2">
    <source>
        <dbReference type="ARBA" id="ARBA00007524"/>
    </source>
</evidence>
<dbReference type="PANTHER" id="PTHR10057:SF0">
    <property type="entry name" value="TRANSLOCATOR PROTEIN"/>
    <property type="match status" value="1"/>
</dbReference>
<evidence type="ECO:0000256" key="5">
    <source>
        <dbReference type="ARBA" id="ARBA00023136"/>
    </source>
</evidence>
<dbReference type="Proteomes" id="UP000183832">
    <property type="component" value="Unassembled WGS sequence"/>
</dbReference>
<dbReference type="CDD" id="cd15904">
    <property type="entry name" value="TSPO_MBR"/>
    <property type="match status" value="1"/>
</dbReference>
<dbReference type="PANTHER" id="PTHR10057">
    <property type="entry name" value="PERIPHERAL-TYPE BENZODIAZEPINE RECEPTOR"/>
    <property type="match status" value="1"/>
</dbReference>
<name>A0A1J1IJ02_9DIPT</name>
<feature type="transmembrane region" description="Helical" evidence="6">
    <location>
        <begin position="12"/>
        <end position="30"/>
    </location>
</feature>
<evidence type="ECO:0000256" key="4">
    <source>
        <dbReference type="ARBA" id="ARBA00022989"/>
    </source>
</evidence>
<evidence type="ECO:0000256" key="6">
    <source>
        <dbReference type="SAM" id="Phobius"/>
    </source>
</evidence>
<keyword evidence="5 6" id="KW-0472">Membrane</keyword>
<dbReference type="InterPro" id="IPR004307">
    <property type="entry name" value="TspO_MBR"/>
</dbReference>
<evidence type="ECO:0000313" key="7">
    <source>
        <dbReference type="EMBL" id="CRL00223.1"/>
    </source>
</evidence>
<keyword evidence="3 6" id="KW-0812">Transmembrane</keyword>
<dbReference type="FunFam" id="1.20.1260.100:FF:000001">
    <property type="entry name" value="translocator protein 2"/>
    <property type="match status" value="1"/>
</dbReference>
<dbReference type="OrthoDB" id="8841220at2759"/>
<dbReference type="EMBL" id="CVRI01000054">
    <property type="protein sequence ID" value="CRL00223.1"/>
    <property type="molecule type" value="Genomic_DNA"/>
</dbReference>
<dbReference type="InterPro" id="IPR038330">
    <property type="entry name" value="TspO/MBR-related_sf"/>
</dbReference>
<dbReference type="AlphaFoldDB" id="A0A1J1IJ02"/>
<keyword evidence="4 6" id="KW-1133">Transmembrane helix</keyword>
<dbReference type="Gene3D" id="1.20.1260.100">
    <property type="entry name" value="TspO/MBR protein"/>
    <property type="match status" value="1"/>
</dbReference>
<evidence type="ECO:0000256" key="3">
    <source>
        <dbReference type="ARBA" id="ARBA00022692"/>
    </source>
</evidence>
<evidence type="ECO:0000256" key="1">
    <source>
        <dbReference type="ARBA" id="ARBA00004141"/>
    </source>
</evidence>
<dbReference type="Pfam" id="PF03073">
    <property type="entry name" value="TspO_MBR"/>
    <property type="match status" value="1"/>
</dbReference>
<comment type="subcellular location">
    <subcellularLocation>
        <location evidence="1">Membrane</location>
        <topology evidence="1">Multi-pass membrane protein</topology>
    </subcellularLocation>
</comment>
<protein>
    <submittedName>
        <fullName evidence="7">CLUMA_CG013497, isoform A</fullName>
    </submittedName>
</protein>
<evidence type="ECO:0000313" key="8">
    <source>
        <dbReference type="Proteomes" id="UP000183832"/>
    </source>
</evidence>
<dbReference type="GO" id="GO:0005741">
    <property type="term" value="C:mitochondrial outer membrane"/>
    <property type="evidence" value="ECO:0007669"/>
    <property type="project" value="TreeGrafter"/>
</dbReference>
<feature type="transmembrane region" description="Helical" evidence="6">
    <location>
        <begin position="111"/>
        <end position="130"/>
    </location>
</feature>
<proteinExistence type="inferred from homology"/>
<organism evidence="7 8">
    <name type="scientific">Clunio marinus</name>
    <dbReference type="NCBI Taxonomy" id="568069"/>
    <lineage>
        <taxon>Eukaryota</taxon>
        <taxon>Metazoa</taxon>
        <taxon>Ecdysozoa</taxon>
        <taxon>Arthropoda</taxon>
        <taxon>Hexapoda</taxon>
        <taxon>Insecta</taxon>
        <taxon>Pterygota</taxon>
        <taxon>Neoptera</taxon>
        <taxon>Endopterygota</taxon>
        <taxon>Diptera</taxon>
        <taxon>Nematocera</taxon>
        <taxon>Chironomoidea</taxon>
        <taxon>Chironomidae</taxon>
        <taxon>Clunio</taxon>
    </lineage>
</organism>
<dbReference type="PIRSF" id="PIRSF005859">
    <property type="entry name" value="PBR"/>
    <property type="match status" value="1"/>
</dbReference>
<dbReference type="STRING" id="568069.A0A1J1IJ02"/>
<feature type="transmembrane region" description="Helical" evidence="6">
    <location>
        <begin position="137"/>
        <end position="160"/>
    </location>
</feature>
<feature type="transmembrane region" description="Helical" evidence="6">
    <location>
        <begin position="83"/>
        <end position="105"/>
    </location>
</feature>
<feature type="transmembrane region" description="Helical" evidence="6">
    <location>
        <begin position="50"/>
        <end position="71"/>
    </location>
</feature>